<dbReference type="OrthoDB" id="9815044at2"/>
<dbReference type="SFLD" id="SFLDG01086">
    <property type="entry name" value="elongater_protein-like"/>
    <property type="match status" value="1"/>
</dbReference>
<dbReference type="KEGG" id="cad:Curi_c16280"/>
<dbReference type="PANTHER" id="PTHR11135:SF0">
    <property type="entry name" value="ELONGATOR COMPLEX PROTEIN 3"/>
    <property type="match status" value="1"/>
</dbReference>
<dbReference type="InterPro" id="IPR039661">
    <property type="entry name" value="ELP3"/>
</dbReference>
<reference evidence="8 9" key="1">
    <citation type="journal article" date="2012" name="PLoS ONE">
        <title>The purine-utilizing bacterium Clostridium acidurici 9a: a genome-guided metabolic reconsideration.</title>
        <authorList>
            <person name="Hartwich K."/>
            <person name="Poehlein A."/>
            <person name="Daniel R."/>
        </authorList>
    </citation>
    <scope>NUCLEOTIDE SEQUENCE [LARGE SCALE GENOMIC DNA]</scope>
    <source>
        <strain evidence="9">ATCC 7906 / DSM 604 / BCRC 14475 / CIP 104303 / KCTC 5404 / NCIMB 10678 / 9a</strain>
    </source>
</reference>
<evidence type="ECO:0000313" key="8">
    <source>
        <dbReference type="EMBL" id="AFS78636.1"/>
    </source>
</evidence>
<evidence type="ECO:0000313" key="9">
    <source>
        <dbReference type="Proteomes" id="UP000006094"/>
    </source>
</evidence>
<dbReference type="SFLD" id="SFLDS00029">
    <property type="entry name" value="Radical_SAM"/>
    <property type="match status" value="1"/>
</dbReference>
<protein>
    <submittedName>
        <fullName evidence="8">Radical SAM domain-containing protein</fullName>
    </submittedName>
</protein>
<dbReference type="InterPro" id="IPR023404">
    <property type="entry name" value="rSAM_horseshoe"/>
</dbReference>
<organism evidence="8 9">
    <name type="scientific">Gottschalkia acidurici (strain ATCC 7906 / DSM 604 / BCRC 14475 / CIP 104303 / KCTC 5404 / NCIMB 10678 / 9a)</name>
    <name type="common">Clostridium acidurici</name>
    <dbReference type="NCBI Taxonomy" id="1128398"/>
    <lineage>
        <taxon>Bacteria</taxon>
        <taxon>Bacillati</taxon>
        <taxon>Bacillota</taxon>
        <taxon>Tissierellia</taxon>
        <taxon>Tissierellales</taxon>
        <taxon>Gottschalkiaceae</taxon>
        <taxon>Gottschalkia</taxon>
    </lineage>
</organism>
<evidence type="ECO:0000256" key="4">
    <source>
        <dbReference type="ARBA" id="ARBA00022723"/>
    </source>
</evidence>
<evidence type="ECO:0000256" key="3">
    <source>
        <dbReference type="ARBA" id="ARBA00022691"/>
    </source>
</evidence>
<keyword evidence="6" id="KW-0411">Iron-sulfur</keyword>
<dbReference type="InterPro" id="IPR007197">
    <property type="entry name" value="rSAM"/>
</dbReference>
<dbReference type="CDD" id="cd01335">
    <property type="entry name" value="Radical_SAM"/>
    <property type="match status" value="1"/>
</dbReference>
<dbReference type="PROSITE" id="PS51918">
    <property type="entry name" value="RADICAL_SAM"/>
    <property type="match status" value="1"/>
</dbReference>
<dbReference type="AlphaFoldDB" id="K0B1R2"/>
<dbReference type="Pfam" id="PF16199">
    <property type="entry name" value="Radical_SAM_C"/>
    <property type="match status" value="1"/>
</dbReference>
<dbReference type="EMBL" id="CP003326">
    <property type="protein sequence ID" value="AFS78636.1"/>
    <property type="molecule type" value="Genomic_DNA"/>
</dbReference>
<evidence type="ECO:0000256" key="5">
    <source>
        <dbReference type="ARBA" id="ARBA00023004"/>
    </source>
</evidence>
<proteinExistence type="predicted"/>
<dbReference type="SUPFAM" id="SSF102114">
    <property type="entry name" value="Radical SAM enzymes"/>
    <property type="match status" value="1"/>
</dbReference>
<dbReference type="SFLD" id="SFLDG01082">
    <property type="entry name" value="B12-binding_domain_containing"/>
    <property type="match status" value="1"/>
</dbReference>
<gene>
    <name evidence="8" type="ordered locus">Curi_c16280</name>
</gene>
<dbReference type="GO" id="GO:0051539">
    <property type="term" value="F:4 iron, 4 sulfur cluster binding"/>
    <property type="evidence" value="ECO:0007669"/>
    <property type="project" value="UniProtKB-KW"/>
</dbReference>
<dbReference type="Pfam" id="PF04055">
    <property type="entry name" value="Radical_SAM"/>
    <property type="match status" value="1"/>
</dbReference>
<dbReference type="Proteomes" id="UP000006094">
    <property type="component" value="Chromosome"/>
</dbReference>
<keyword evidence="2" id="KW-0004">4Fe-4S</keyword>
<dbReference type="InterPro" id="IPR006638">
    <property type="entry name" value="Elp3/MiaA/NifB-like_rSAM"/>
</dbReference>
<dbReference type="InterPro" id="IPR058240">
    <property type="entry name" value="rSAM_sf"/>
</dbReference>
<evidence type="ECO:0000256" key="6">
    <source>
        <dbReference type="ARBA" id="ARBA00023014"/>
    </source>
</evidence>
<keyword evidence="3" id="KW-0949">S-adenosyl-L-methionine</keyword>
<evidence type="ECO:0000259" key="7">
    <source>
        <dbReference type="PROSITE" id="PS51918"/>
    </source>
</evidence>
<dbReference type="PATRIC" id="fig|1128398.3.peg.1668"/>
<dbReference type="RefSeq" id="WP_014967772.1">
    <property type="nucleotide sequence ID" value="NC_018664.1"/>
</dbReference>
<comment type="cofactor">
    <cofactor evidence="1">
        <name>[4Fe-4S] cluster</name>
        <dbReference type="ChEBI" id="CHEBI:49883"/>
    </cofactor>
</comment>
<evidence type="ECO:0000256" key="1">
    <source>
        <dbReference type="ARBA" id="ARBA00001966"/>
    </source>
</evidence>
<dbReference type="GO" id="GO:0002926">
    <property type="term" value="P:tRNA wobble base 5-methoxycarbonylmethyl-2-thiouridinylation"/>
    <property type="evidence" value="ECO:0007669"/>
    <property type="project" value="TreeGrafter"/>
</dbReference>
<dbReference type="Gene3D" id="3.80.30.20">
    <property type="entry name" value="tm_1862 like domain"/>
    <property type="match status" value="1"/>
</dbReference>
<dbReference type="SMART" id="SM00729">
    <property type="entry name" value="Elp3"/>
    <property type="match status" value="1"/>
</dbReference>
<accession>K0B1R2</accession>
<feature type="domain" description="Radical SAM core" evidence="7">
    <location>
        <begin position="1"/>
        <end position="231"/>
    </location>
</feature>
<evidence type="ECO:0000256" key="2">
    <source>
        <dbReference type="ARBA" id="ARBA00022485"/>
    </source>
</evidence>
<keyword evidence="4" id="KW-0479">Metal-binding</keyword>
<sequence length="362" mass="41350">MSNKHHIIPIFVPHVGCPHDCVFCNQKKITGVSTDITSKDVDNTIKSYLETIPESNERLEVAFYGGSFTGIDRNIQRELLNAAYKYKKQGLIDRIRLSTRPDYIDIEELNLLKNYGVDIIELGVQSMDTEVLYKSNRGHSQDDVYKSSKLIKDFGFKLGLQMMVGLPGDNGEKSINTAKELIKLKPDLVRIYPTLIVKDTYLEKLYEIGEYLPISLEESINICSDLLMLFELNDVNVIRIGLQPTDIISSESESVIGGPFHPSFRQLVESNIYRLILLQSLDKINITTSSIRINISKKEVSNIVGQKSINIKMIKDRYRLKKVSTIGLEASKDSFDIIDGEKKYNINRKQHIREYLESKKYC</sequence>
<dbReference type="eggNOG" id="COG1243">
    <property type="taxonomic scope" value="Bacteria"/>
</dbReference>
<dbReference type="HOGENOM" id="CLU_057482_0_0_9"/>
<dbReference type="STRING" id="1128398.Curi_c16280"/>
<dbReference type="InterPro" id="IPR032432">
    <property type="entry name" value="Radical_SAM_C"/>
</dbReference>
<dbReference type="PANTHER" id="PTHR11135">
    <property type="entry name" value="HISTONE ACETYLTRANSFERASE-RELATED"/>
    <property type="match status" value="1"/>
</dbReference>
<dbReference type="GO" id="GO:0005737">
    <property type="term" value="C:cytoplasm"/>
    <property type="evidence" value="ECO:0007669"/>
    <property type="project" value="TreeGrafter"/>
</dbReference>
<dbReference type="GO" id="GO:0046872">
    <property type="term" value="F:metal ion binding"/>
    <property type="evidence" value="ECO:0007669"/>
    <property type="project" value="UniProtKB-KW"/>
</dbReference>
<dbReference type="GO" id="GO:0003824">
    <property type="term" value="F:catalytic activity"/>
    <property type="evidence" value="ECO:0007669"/>
    <property type="project" value="InterPro"/>
</dbReference>
<keyword evidence="9" id="KW-1185">Reference proteome</keyword>
<keyword evidence="5" id="KW-0408">Iron</keyword>
<name>K0B1R2_GOTA9</name>